<accession>A0A0C9YRX3</accession>
<feature type="compositionally biased region" description="Acidic residues" evidence="1">
    <location>
        <begin position="7"/>
        <end position="18"/>
    </location>
</feature>
<feature type="region of interest" description="Disordered" evidence="1">
    <location>
        <begin position="1"/>
        <end position="39"/>
    </location>
</feature>
<keyword evidence="3" id="KW-1185">Reference proteome</keyword>
<name>A0A0C9YRX3_9AGAM</name>
<dbReference type="EMBL" id="KN833784">
    <property type="protein sequence ID" value="KIK19401.1"/>
    <property type="molecule type" value="Genomic_DNA"/>
</dbReference>
<protein>
    <submittedName>
        <fullName evidence="2">Uncharacterized protein</fullName>
    </submittedName>
</protein>
<evidence type="ECO:0000313" key="3">
    <source>
        <dbReference type="Proteomes" id="UP000054018"/>
    </source>
</evidence>
<dbReference type="AlphaFoldDB" id="A0A0C9YRX3"/>
<reference evidence="3" key="2">
    <citation type="submission" date="2015-01" db="EMBL/GenBank/DDBJ databases">
        <title>Evolutionary Origins and Diversification of the Mycorrhizal Mutualists.</title>
        <authorList>
            <consortium name="DOE Joint Genome Institute"/>
            <consortium name="Mycorrhizal Genomics Consortium"/>
            <person name="Kohler A."/>
            <person name="Kuo A."/>
            <person name="Nagy L.G."/>
            <person name="Floudas D."/>
            <person name="Copeland A."/>
            <person name="Barry K.W."/>
            <person name="Cichocki N."/>
            <person name="Veneault-Fourrey C."/>
            <person name="LaButti K."/>
            <person name="Lindquist E.A."/>
            <person name="Lipzen A."/>
            <person name="Lundell T."/>
            <person name="Morin E."/>
            <person name="Murat C."/>
            <person name="Riley R."/>
            <person name="Ohm R."/>
            <person name="Sun H."/>
            <person name="Tunlid A."/>
            <person name="Henrissat B."/>
            <person name="Grigoriev I.V."/>
            <person name="Hibbett D.S."/>
            <person name="Martin F."/>
        </authorList>
    </citation>
    <scope>NUCLEOTIDE SEQUENCE [LARGE SCALE GENOMIC DNA]</scope>
    <source>
        <strain evidence="3">441</strain>
    </source>
</reference>
<evidence type="ECO:0000256" key="1">
    <source>
        <dbReference type="SAM" id="MobiDB-lite"/>
    </source>
</evidence>
<feature type="region of interest" description="Disordered" evidence="1">
    <location>
        <begin position="142"/>
        <end position="180"/>
    </location>
</feature>
<proteinExistence type="predicted"/>
<sequence length="202" mass="22691">MSKTTDDTDDTSQLDPMDDSQGHPHPTPPPTITSKKRKCRKEVIQPMEKPMKVITFIVNIMACTELKKLIAKIDQILSLKKIGIEDYEVTFYIPHILPKLGLPLVSEEHYRTLSNQIDKIASQNPTINIIVLQKPAMAVVKEVPANSSTQGDEEPDAGGSEGRYGTTREYPPQQEHPTPVRCLVVQETRQRMSINPLLCHNI</sequence>
<gene>
    <name evidence="2" type="ORF">PISMIDRAFT_24421</name>
</gene>
<dbReference type="Proteomes" id="UP000054018">
    <property type="component" value="Unassembled WGS sequence"/>
</dbReference>
<evidence type="ECO:0000313" key="2">
    <source>
        <dbReference type="EMBL" id="KIK19401.1"/>
    </source>
</evidence>
<dbReference type="OrthoDB" id="2685032at2759"/>
<dbReference type="HOGENOM" id="CLU_117288_0_0_1"/>
<reference evidence="2 3" key="1">
    <citation type="submission" date="2014-04" db="EMBL/GenBank/DDBJ databases">
        <authorList>
            <consortium name="DOE Joint Genome Institute"/>
            <person name="Kuo A."/>
            <person name="Kohler A."/>
            <person name="Costa M.D."/>
            <person name="Nagy L.G."/>
            <person name="Floudas D."/>
            <person name="Copeland A."/>
            <person name="Barry K.W."/>
            <person name="Cichocki N."/>
            <person name="Veneault-Fourrey C."/>
            <person name="LaButti K."/>
            <person name="Lindquist E.A."/>
            <person name="Lipzen A."/>
            <person name="Lundell T."/>
            <person name="Morin E."/>
            <person name="Murat C."/>
            <person name="Sun H."/>
            <person name="Tunlid A."/>
            <person name="Henrissat B."/>
            <person name="Grigoriev I.V."/>
            <person name="Hibbett D.S."/>
            <person name="Martin F."/>
            <person name="Nordberg H.P."/>
            <person name="Cantor M.N."/>
            <person name="Hua S.X."/>
        </authorList>
    </citation>
    <scope>NUCLEOTIDE SEQUENCE [LARGE SCALE GENOMIC DNA]</scope>
    <source>
        <strain evidence="2 3">441</strain>
    </source>
</reference>
<organism evidence="2 3">
    <name type="scientific">Pisolithus microcarpus 441</name>
    <dbReference type="NCBI Taxonomy" id="765257"/>
    <lineage>
        <taxon>Eukaryota</taxon>
        <taxon>Fungi</taxon>
        <taxon>Dikarya</taxon>
        <taxon>Basidiomycota</taxon>
        <taxon>Agaricomycotina</taxon>
        <taxon>Agaricomycetes</taxon>
        <taxon>Agaricomycetidae</taxon>
        <taxon>Boletales</taxon>
        <taxon>Sclerodermatineae</taxon>
        <taxon>Pisolithaceae</taxon>
        <taxon>Pisolithus</taxon>
    </lineage>
</organism>